<name>A0ACC0PSX7_RHOML</name>
<accession>A0ACC0PSX7</accession>
<dbReference type="Proteomes" id="UP001062846">
    <property type="component" value="Chromosome 2"/>
</dbReference>
<evidence type="ECO:0000313" key="2">
    <source>
        <dbReference type="Proteomes" id="UP001062846"/>
    </source>
</evidence>
<sequence length="310" mass="33527">MAMARMNGRVPIFHKPSEQVSKLKFSGPKETIVGKHGLTRSYVHVLKGESAKPLAEQSISFQVKAVGNGGLFRSVVAILHRVISMKTLDIFSCESDRVTQFRALGGRSVHITFQSQEARDSLIISDGLRQPRDTQVDIGLKPQTRDGVEGDDDVKLFADPTTNRKKGVGESDAGIAGLLGAEKRHGKGQELCMRVQAFNASSVWYTSNIRGFRIPVEDSLGVDESIEAELDNVGPKVAPFLALKEAQLVVAKAYDKGGPLIHFNPVGQDKGEAVDSQTGGPSDCVADSLSPLPKKGHALLVHRMMIHVNV</sequence>
<proteinExistence type="predicted"/>
<gene>
    <name evidence="1" type="ORF">RHMOL_Rhmol02G0176100</name>
</gene>
<protein>
    <submittedName>
        <fullName evidence="1">Uncharacterized protein</fullName>
    </submittedName>
</protein>
<organism evidence="1 2">
    <name type="scientific">Rhododendron molle</name>
    <name type="common">Chinese azalea</name>
    <name type="synonym">Azalea mollis</name>
    <dbReference type="NCBI Taxonomy" id="49168"/>
    <lineage>
        <taxon>Eukaryota</taxon>
        <taxon>Viridiplantae</taxon>
        <taxon>Streptophyta</taxon>
        <taxon>Embryophyta</taxon>
        <taxon>Tracheophyta</taxon>
        <taxon>Spermatophyta</taxon>
        <taxon>Magnoliopsida</taxon>
        <taxon>eudicotyledons</taxon>
        <taxon>Gunneridae</taxon>
        <taxon>Pentapetalae</taxon>
        <taxon>asterids</taxon>
        <taxon>Ericales</taxon>
        <taxon>Ericaceae</taxon>
        <taxon>Ericoideae</taxon>
        <taxon>Rhodoreae</taxon>
        <taxon>Rhododendron</taxon>
    </lineage>
</organism>
<evidence type="ECO:0000313" key="1">
    <source>
        <dbReference type="EMBL" id="KAI8568164.1"/>
    </source>
</evidence>
<dbReference type="EMBL" id="CM046389">
    <property type="protein sequence ID" value="KAI8568164.1"/>
    <property type="molecule type" value="Genomic_DNA"/>
</dbReference>
<keyword evidence="2" id="KW-1185">Reference proteome</keyword>
<reference evidence="1" key="1">
    <citation type="submission" date="2022-02" db="EMBL/GenBank/DDBJ databases">
        <title>Plant Genome Project.</title>
        <authorList>
            <person name="Zhang R.-G."/>
        </authorList>
    </citation>
    <scope>NUCLEOTIDE SEQUENCE</scope>
    <source>
        <strain evidence="1">AT1</strain>
    </source>
</reference>
<comment type="caution">
    <text evidence="1">The sequence shown here is derived from an EMBL/GenBank/DDBJ whole genome shotgun (WGS) entry which is preliminary data.</text>
</comment>